<evidence type="ECO:0000313" key="2">
    <source>
        <dbReference type="EnsemblPlants" id="AET5Gv20712600.1"/>
    </source>
</evidence>
<feature type="compositionally biased region" description="Pro residues" evidence="1">
    <location>
        <begin position="52"/>
        <end position="73"/>
    </location>
</feature>
<dbReference type="EnsemblPlants" id="AET5Gv20712600.1">
    <property type="protein sequence ID" value="AET5Gv20712600.1"/>
    <property type="gene ID" value="AET5Gv20712600"/>
</dbReference>
<protein>
    <submittedName>
        <fullName evidence="2">Uncharacterized protein</fullName>
    </submittedName>
</protein>
<dbReference type="Proteomes" id="UP000015105">
    <property type="component" value="Chromosome 5D"/>
</dbReference>
<dbReference type="Gramene" id="AET5Gv20712600.1">
    <property type="protein sequence ID" value="AET5Gv20712600.1"/>
    <property type="gene ID" value="AET5Gv20712600"/>
</dbReference>
<evidence type="ECO:0000256" key="1">
    <source>
        <dbReference type="SAM" id="MobiDB-lite"/>
    </source>
</evidence>
<dbReference type="AlphaFoldDB" id="A0A453LCH8"/>
<proteinExistence type="predicted"/>
<feature type="region of interest" description="Disordered" evidence="1">
    <location>
        <begin position="28"/>
        <end position="81"/>
    </location>
</feature>
<reference evidence="3" key="1">
    <citation type="journal article" date="2014" name="Science">
        <title>Ancient hybridizations among the ancestral genomes of bread wheat.</title>
        <authorList>
            <consortium name="International Wheat Genome Sequencing Consortium,"/>
            <person name="Marcussen T."/>
            <person name="Sandve S.R."/>
            <person name="Heier L."/>
            <person name="Spannagl M."/>
            <person name="Pfeifer M."/>
            <person name="Jakobsen K.S."/>
            <person name="Wulff B.B."/>
            <person name="Steuernagel B."/>
            <person name="Mayer K.F."/>
            <person name="Olsen O.A."/>
        </authorList>
    </citation>
    <scope>NUCLEOTIDE SEQUENCE [LARGE SCALE GENOMIC DNA]</scope>
    <source>
        <strain evidence="3">cv. AL8/78</strain>
    </source>
</reference>
<organism evidence="2 3">
    <name type="scientific">Aegilops tauschii subsp. strangulata</name>
    <name type="common">Goatgrass</name>
    <dbReference type="NCBI Taxonomy" id="200361"/>
    <lineage>
        <taxon>Eukaryota</taxon>
        <taxon>Viridiplantae</taxon>
        <taxon>Streptophyta</taxon>
        <taxon>Embryophyta</taxon>
        <taxon>Tracheophyta</taxon>
        <taxon>Spermatophyta</taxon>
        <taxon>Magnoliopsida</taxon>
        <taxon>Liliopsida</taxon>
        <taxon>Poales</taxon>
        <taxon>Poaceae</taxon>
        <taxon>BOP clade</taxon>
        <taxon>Pooideae</taxon>
        <taxon>Triticodae</taxon>
        <taxon>Triticeae</taxon>
        <taxon>Triticinae</taxon>
        <taxon>Aegilops</taxon>
    </lineage>
</organism>
<sequence>RSAGSTAARLPLVLFDSSPPILACAPGHANASPDVTQIREPHAHTTTTCGRRPPPIKTPPEPARSLPHPPPPKNNRGRAYS</sequence>
<name>A0A453LCH8_AEGTS</name>
<reference evidence="3" key="2">
    <citation type="journal article" date="2017" name="Nat. Plants">
        <title>The Aegilops tauschii genome reveals multiple impacts of transposons.</title>
        <authorList>
            <person name="Zhao G."/>
            <person name="Zou C."/>
            <person name="Li K."/>
            <person name="Wang K."/>
            <person name="Li T."/>
            <person name="Gao L."/>
            <person name="Zhang X."/>
            <person name="Wang H."/>
            <person name="Yang Z."/>
            <person name="Liu X."/>
            <person name="Jiang W."/>
            <person name="Mao L."/>
            <person name="Kong X."/>
            <person name="Jiao Y."/>
            <person name="Jia J."/>
        </authorList>
    </citation>
    <scope>NUCLEOTIDE SEQUENCE [LARGE SCALE GENOMIC DNA]</scope>
    <source>
        <strain evidence="3">cv. AL8/78</strain>
    </source>
</reference>
<accession>A0A453LCH8</accession>
<keyword evidence="3" id="KW-1185">Reference proteome</keyword>
<evidence type="ECO:0000313" key="3">
    <source>
        <dbReference type="Proteomes" id="UP000015105"/>
    </source>
</evidence>
<reference evidence="2" key="4">
    <citation type="submission" date="2019-03" db="UniProtKB">
        <authorList>
            <consortium name="EnsemblPlants"/>
        </authorList>
    </citation>
    <scope>IDENTIFICATION</scope>
</reference>
<reference evidence="2" key="3">
    <citation type="journal article" date="2017" name="Nature">
        <title>Genome sequence of the progenitor of the wheat D genome Aegilops tauschii.</title>
        <authorList>
            <person name="Luo M.C."/>
            <person name="Gu Y.Q."/>
            <person name="Puiu D."/>
            <person name="Wang H."/>
            <person name="Twardziok S.O."/>
            <person name="Deal K.R."/>
            <person name="Huo N."/>
            <person name="Zhu T."/>
            <person name="Wang L."/>
            <person name="Wang Y."/>
            <person name="McGuire P.E."/>
            <person name="Liu S."/>
            <person name="Long H."/>
            <person name="Ramasamy R.K."/>
            <person name="Rodriguez J.C."/>
            <person name="Van S.L."/>
            <person name="Yuan L."/>
            <person name="Wang Z."/>
            <person name="Xia Z."/>
            <person name="Xiao L."/>
            <person name="Anderson O.D."/>
            <person name="Ouyang S."/>
            <person name="Liang Y."/>
            <person name="Zimin A.V."/>
            <person name="Pertea G."/>
            <person name="Qi P."/>
            <person name="Bennetzen J.L."/>
            <person name="Dai X."/>
            <person name="Dawson M.W."/>
            <person name="Muller H.G."/>
            <person name="Kugler K."/>
            <person name="Rivarola-Duarte L."/>
            <person name="Spannagl M."/>
            <person name="Mayer K.F.X."/>
            <person name="Lu F.H."/>
            <person name="Bevan M.W."/>
            <person name="Leroy P."/>
            <person name="Li P."/>
            <person name="You F.M."/>
            <person name="Sun Q."/>
            <person name="Liu Z."/>
            <person name="Lyons E."/>
            <person name="Wicker T."/>
            <person name="Salzberg S.L."/>
            <person name="Devos K.M."/>
            <person name="Dvorak J."/>
        </authorList>
    </citation>
    <scope>NUCLEOTIDE SEQUENCE [LARGE SCALE GENOMIC DNA]</scope>
    <source>
        <strain evidence="2">cv. AL8/78</strain>
    </source>
</reference>
<reference evidence="2" key="5">
    <citation type="journal article" date="2021" name="G3 (Bethesda)">
        <title>Aegilops tauschii genome assembly Aet v5.0 features greater sequence contiguity and improved annotation.</title>
        <authorList>
            <person name="Wang L."/>
            <person name="Zhu T."/>
            <person name="Rodriguez J.C."/>
            <person name="Deal K.R."/>
            <person name="Dubcovsky J."/>
            <person name="McGuire P.E."/>
            <person name="Lux T."/>
            <person name="Spannagl M."/>
            <person name="Mayer K.F.X."/>
            <person name="Baldrich P."/>
            <person name="Meyers B.C."/>
            <person name="Huo N."/>
            <person name="Gu Y.Q."/>
            <person name="Zhou H."/>
            <person name="Devos K.M."/>
            <person name="Bennetzen J.L."/>
            <person name="Unver T."/>
            <person name="Budak H."/>
            <person name="Gulick P.J."/>
            <person name="Galiba G."/>
            <person name="Kalapos B."/>
            <person name="Nelson D.R."/>
            <person name="Li P."/>
            <person name="You F.M."/>
            <person name="Luo M.C."/>
            <person name="Dvorak J."/>
        </authorList>
    </citation>
    <scope>NUCLEOTIDE SEQUENCE [LARGE SCALE GENOMIC DNA]</scope>
    <source>
        <strain evidence="2">cv. AL8/78</strain>
    </source>
</reference>